<evidence type="ECO:0000256" key="12">
    <source>
        <dbReference type="ARBA" id="ARBA00023242"/>
    </source>
</evidence>
<accession>A0A210QRD6</accession>
<dbReference type="Gene3D" id="1.10.565.10">
    <property type="entry name" value="Retinoid X Receptor"/>
    <property type="match status" value="1"/>
</dbReference>
<dbReference type="Gene3D" id="3.30.50.10">
    <property type="entry name" value="Erythroid Transcription Factor GATA-1, subunit A"/>
    <property type="match status" value="1"/>
</dbReference>
<dbReference type="FunFam" id="3.30.50.10:FF:000009">
    <property type="entry name" value="nuclear receptor subfamily 4 group A member 2"/>
    <property type="match status" value="1"/>
</dbReference>
<name>A0A210QRD6_MIZYE</name>
<evidence type="ECO:0000256" key="11">
    <source>
        <dbReference type="ARBA" id="ARBA00023170"/>
    </source>
</evidence>
<keyword evidence="6 13" id="KW-0863">Zinc-finger</keyword>
<dbReference type="InterPro" id="IPR000536">
    <property type="entry name" value="Nucl_hrmn_rcpt_lig-bd"/>
</dbReference>
<evidence type="ECO:0000256" key="13">
    <source>
        <dbReference type="RuleBase" id="RU004334"/>
    </source>
</evidence>
<dbReference type="PANTHER" id="PTHR24085">
    <property type="entry name" value="NUCLEAR HORMONE RECEPTOR"/>
    <property type="match status" value="1"/>
</dbReference>
<dbReference type="GO" id="GO:0005737">
    <property type="term" value="C:cytoplasm"/>
    <property type="evidence" value="ECO:0007669"/>
    <property type="project" value="UniProtKB-SubCell"/>
</dbReference>
<dbReference type="InterPro" id="IPR003073">
    <property type="entry name" value="NR4A2"/>
</dbReference>
<dbReference type="GO" id="GO:0008270">
    <property type="term" value="F:zinc ion binding"/>
    <property type="evidence" value="ECO:0007669"/>
    <property type="project" value="UniProtKB-KW"/>
</dbReference>
<keyword evidence="8 13" id="KW-0805">Transcription regulation</keyword>
<organism evidence="17 18">
    <name type="scientific">Mizuhopecten yessoensis</name>
    <name type="common">Japanese scallop</name>
    <name type="synonym">Patinopecten yessoensis</name>
    <dbReference type="NCBI Taxonomy" id="6573"/>
    <lineage>
        <taxon>Eukaryota</taxon>
        <taxon>Metazoa</taxon>
        <taxon>Spiralia</taxon>
        <taxon>Lophotrochozoa</taxon>
        <taxon>Mollusca</taxon>
        <taxon>Bivalvia</taxon>
        <taxon>Autobranchia</taxon>
        <taxon>Pteriomorphia</taxon>
        <taxon>Pectinida</taxon>
        <taxon>Pectinoidea</taxon>
        <taxon>Pectinidae</taxon>
        <taxon>Mizuhopecten</taxon>
    </lineage>
</organism>
<proteinExistence type="inferred from homology"/>
<feature type="region of interest" description="Disordered" evidence="14">
    <location>
        <begin position="277"/>
        <end position="309"/>
    </location>
</feature>
<evidence type="ECO:0000256" key="10">
    <source>
        <dbReference type="ARBA" id="ARBA00023163"/>
    </source>
</evidence>
<feature type="domain" description="NR LBD" evidence="16">
    <location>
        <begin position="414"/>
        <end position="649"/>
    </location>
</feature>
<dbReference type="PRINTS" id="PR01287">
    <property type="entry name" value="NURRNUCRCPTR"/>
</dbReference>
<dbReference type="GO" id="GO:0071376">
    <property type="term" value="P:cellular response to corticotropin-releasing hormone stimulus"/>
    <property type="evidence" value="ECO:0007669"/>
    <property type="project" value="TreeGrafter"/>
</dbReference>
<keyword evidence="5 13" id="KW-0479">Metal-binding</keyword>
<comment type="similarity">
    <text evidence="13">Belongs to the nuclear hormone receptor family.</text>
</comment>
<keyword evidence="10 13" id="KW-0804">Transcription</keyword>
<evidence type="ECO:0000256" key="4">
    <source>
        <dbReference type="ARBA" id="ARBA00022490"/>
    </source>
</evidence>
<evidence type="ECO:0000256" key="14">
    <source>
        <dbReference type="SAM" id="MobiDB-lite"/>
    </source>
</evidence>
<dbReference type="PRINTS" id="PR00047">
    <property type="entry name" value="STROIDFINGER"/>
</dbReference>
<dbReference type="OrthoDB" id="5952118at2759"/>
<dbReference type="CDD" id="cd06969">
    <property type="entry name" value="NR_DBD_NGFI-B"/>
    <property type="match status" value="1"/>
</dbReference>
<dbReference type="Pfam" id="PF00105">
    <property type="entry name" value="zf-C4"/>
    <property type="match status" value="1"/>
</dbReference>
<evidence type="ECO:0000256" key="9">
    <source>
        <dbReference type="ARBA" id="ARBA00023125"/>
    </source>
</evidence>
<dbReference type="PRINTS" id="PR00398">
    <property type="entry name" value="STRDHORMONER"/>
</dbReference>
<evidence type="ECO:0000259" key="16">
    <source>
        <dbReference type="PROSITE" id="PS51843"/>
    </source>
</evidence>
<dbReference type="Proteomes" id="UP000242188">
    <property type="component" value="Unassembled WGS sequence"/>
</dbReference>
<dbReference type="PANTHER" id="PTHR24085:SF4">
    <property type="entry name" value="NUCLEAR HORMONE RECEPTOR HR38-RELATED"/>
    <property type="match status" value="1"/>
</dbReference>
<evidence type="ECO:0000256" key="2">
    <source>
        <dbReference type="ARBA" id="ARBA00004496"/>
    </source>
</evidence>
<feature type="domain" description="Nuclear receptor" evidence="15">
    <location>
        <begin position="315"/>
        <end position="390"/>
    </location>
</feature>
<keyword evidence="18" id="KW-1185">Reference proteome</keyword>
<evidence type="ECO:0000259" key="15">
    <source>
        <dbReference type="PROSITE" id="PS51030"/>
    </source>
</evidence>
<dbReference type="PROSITE" id="PS51843">
    <property type="entry name" value="NR_LBD"/>
    <property type="match status" value="1"/>
</dbReference>
<evidence type="ECO:0000313" key="18">
    <source>
        <dbReference type="Proteomes" id="UP000242188"/>
    </source>
</evidence>
<feature type="compositionally biased region" description="Low complexity" evidence="14">
    <location>
        <begin position="9"/>
        <end position="19"/>
    </location>
</feature>
<keyword evidence="11 13" id="KW-0675">Receptor</keyword>
<dbReference type="SMART" id="SM00399">
    <property type="entry name" value="ZnF_C4"/>
    <property type="match status" value="1"/>
</dbReference>
<dbReference type="PROSITE" id="PS00031">
    <property type="entry name" value="NUCLEAR_REC_DBD_1"/>
    <property type="match status" value="1"/>
</dbReference>
<dbReference type="AlphaFoldDB" id="A0A210QRD6"/>
<gene>
    <name evidence="17" type="ORF">KP79_PYT24267</name>
</gene>
<dbReference type="Pfam" id="PF00104">
    <property type="entry name" value="Hormone_recep"/>
    <property type="match status" value="1"/>
</dbReference>
<evidence type="ECO:0000256" key="7">
    <source>
        <dbReference type="ARBA" id="ARBA00022833"/>
    </source>
</evidence>
<dbReference type="GO" id="GO:0004879">
    <property type="term" value="F:nuclear receptor activity"/>
    <property type="evidence" value="ECO:0007669"/>
    <property type="project" value="InterPro"/>
</dbReference>
<reference evidence="17 18" key="1">
    <citation type="journal article" date="2017" name="Nat. Ecol. Evol.">
        <title>Scallop genome provides insights into evolution of bilaterian karyotype and development.</title>
        <authorList>
            <person name="Wang S."/>
            <person name="Zhang J."/>
            <person name="Jiao W."/>
            <person name="Li J."/>
            <person name="Xun X."/>
            <person name="Sun Y."/>
            <person name="Guo X."/>
            <person name="Huan P."/>
            <person name="Dong B."/>
            <person name="Zhang L."/>
            <person name="Hu X."/>
            <person name="Sun X."/>
            <person name="Wang J."/>
            <person name="Zhao C."/>
            <person name="Wang Y."/>
            <person name="Wang D."/>
            <person name="Huang X."/>
            <person name="Wang R."/>
            <person name="Lv J."/>
            <person name="Li Y."/>
            <person name="Zhang Z."/>
            <person name="Liu B."/>
            <person name="Lu W."/>
            <person name="Hui Y."/>
            <person name="Liang J."/>
            <person name="Zhou Z."/>
            <person name="Hou R."/>
            <person name="Li X."/>
            <person name="Liu Y."/>
            <person name="Li H."/>
            <person name="Ning X."/>
            <person name="Lin Y."/>
            <person name="Zhao L."/>
            <person name="Xing Q."/>
            <person name="Dou J."/>
            <person name="Li Y."/>
            <person name="Mao J."/>
            <person name="Guo H."/>
            <person name="Dou H."/>
            <person name="Li T."/>
            <person name="Mu C."/>
            <person name="Jiang W."/>
            <person name="Fu Q."/>
            <person name="Fu X."/>
            <person name="Miao Y."/>
            <person name="Liu J."/>
            <person name="Yu Q."/>
            <person name="Li R."/>
            <person name="Liao H."/>
            <person name="Li X."/>
            <person name="Kong Y."/>
            <person name="Jiang Z."/>
            <person name="Chourrout D."/>
            <person name="Li R."/>
            <person name="Bao Z."/>
        </authorList>
    </citation>
    <scope>NUCLEOTIDE SEQUENCE [LARGE SCALE GENOMIC DNA]</scope>
    <source>
        <strain evidence="17 18">PY_sf001</strain>
    </source>
</reference>
<evidence type="ECO:0000256" key="3">
    <source>
        <dbReference type="ARBA" id="ARBA00019630"/>
    </source>
</evidence>
<feature type="region of interest" description="Disordered" evidence="14">
    <location>
        <begin position="1"/>
        <end position="21"/>
    </location>
</feature>
<evidence type="ECO:0000313" key="17">
    <source>
        <dbReference type="EMBL" id="OWF51293.1"/>
    </source>
</evidence>
<dbReference type="GO" id="GO:0005667">
    <property type="term" value="C:transcription regulator complex"/>
    <property type="evidence" value="ECO:0007669"/>
    <property type="project" value="TreeGrafter"/>
</dbReference>
<keyword evidence="12 13" id="KW-0539">Nucleus</keyword>
<dbReference type="PROSITE" id="PS51030">
    <property type="entry name" value="NUCLEAR_REC_DBD_2"/>
    <property type="match status" value="1"/>
</dbReference>
<protein>
    <recommendedName>
        <fullName evidence="3">Nuclear receptor subfamily 4 group A member 2</fullName>
    </recommendedName>
</protein>
<dbReference type="InterPro" id="IPR035500">
    <property type="entry name" value="NHR-like_dom_sf"/>
</dbReference>
<dbReference type="SUPFAM" id="SSF57716">
    <property type="entry name" value="Glucocorticoid receptor-like (DNA-binding domain)"/>
    <property type="match status" value="1"/>
</dbReference>
<dbReference type="SUPFAM" id="SSF48508">
    <property type="entry name" value="Nuclear receptor ligand-binding domain"/>
    <property type="match status" value="1"/>
</dbReference>
<dbReference type="SMART" id="SM00430">
    <property type="entry name" value="HOLI"/>
    <property type="match status" value="1"/>
</dbReference>
<dbReference type="InterPro" id="IPR001723">
    <property type="entry name" value="Nuclear_hrmn_rcpt"/>
</dbReference>
<feature type="region of interest" description="Disordered" evidence="14">
    <location>
        <begin position="390"/>
        <end position="416"/>
    </location>
</feature>
<dbReference type="STRING" id="6573.A0A210QRD6"/>
<dbReference type="GO" id="GO:0000978">
    <property type="term" value="F:RNA polymerase II cis-regulatory region sequence-specific DNA binding"/>
    <property type="evidence" value="ECO:0007669"/>
    <property type="project" value="TreeGrafter"/>
</dbReference>
<sequence length="653" mass="72965">MLLLQPQASYSTASSGFSSDLGSTYTTCSTQPAMSAEIGIFPTSSFPMADYSSEAGFSLAESGVDTGFHGGFDTQPQSFATTSHSQSYPESYSYEGTFMFEKDSGIGKQFNVFTDSTPATSTVDTQPPQQIQKYTEPIMTYEGSFQTFPAPDCGFFQQRLSSETQKPFQRHCNYTPPHDLYLSPQSTGFTDMDQKQPTFSSPQTFSENSGLYARESGGFQGYNPNFYGNRTLPHSESCYNISERPPVGGPAYQGEINVHSGRPQFARRPALTIAMPSRASDSGELQKYHIQSPTTPSTPSSTRSSPGREQPQKEALMCAVCGDNAVCQHYGVRTCEGCKGFFKRTVQKNAKYVCLADKSCPVDKRRRNRCQFCRFQKCLTVGMVKEVVRTDNLKGRRGRLPSKPKSPQESPPSPPVSLITSLVRAHVDTSPDIPNLDYSRFKVPSPEDSPRTTDDCIRLFYDILLSCIDVIRTWAERIPGFGDLSKEDQELLFQSASLELFVLRIAYRVQPADDKIIFENGLVLHRLQCSDMFGDWIDSIIDFGLSLHRNTFDISSLACMSALALVTLRHGLQDPQKMEELQMKIIDCLRDHCTYNSEAQRKPHFFSLILGKVAELRSLSREGLQRMFHFKLDKVFQAPAQIESLYLSGSLPF</sequence>
<keyword evidence="9 13" id="KW-0238">DNA-binding</keyword>
<dbReference type="GO" id="GO:0035259">
    <property type="term" value="F:nuclear glucocorticoid receptor binding"/>
    <property type="evidence" value="ECO:0007669"/>
    <property type="project" value="TreeGrafter"/>
</dbReference>
<evidence type="ECO:0000256" key="8">
    <source>
        <dbReference type="ARBA" id="ARBA00023015"/>
    </source>
</evidence>
<dbReference type="InterPro" id="IPR013088">
    <property type="entry name" value="Znf_NHR/GATA"/>
</dbReference>
<dbReference type="InterPro" id="IPR003070">
    <property type="entry name" value="NR4A1-3"/>
</dbReference>
<comment type="caution">
    <text evidence="17">The sequence shown here is derived from an EMBL/GenBank/DDBJ whole genome shotgun (WGS) entry which is preliminary data.</text>
</comment>
<evidence type="ECO:0000256" key="6">
    <source>
        <dbReference type="ARBA" id="ARBA00022771"/>
    </source>
</evidence>
<comment type="subcellular location">
    <subcellularLocation>
        <location evidence="2">Cytoplasm</location>
    </subcellularLocation>
    <subcellularLocation>
        <location evidence="1 13">Nucleus</location>
    </subcellularLocation>
</comment>
<evidence type="ECO:0000256" key="1">
    <source>
        <dbReference type="ARBA" id="ARBA00004123"/>
    </source>
</evidence>
<evidence type="ECO:0000256" key="5">
    <source>
        <dbReference type="ARBA" id="ARBA00022723"/>
    </source>
</evidence>
<dbReference type="InterPro" id="IPR001628">
    <property type="entry name" value="Znf_hrmn_rcpt"/>
</dbReference>
<dbReference type="GO" id="GO:0005634">
    <property type="term" value="C:nucleus"/>
    <property type="evidence" value="ECO:0007669"/>
    <property type="project" value="UniProtKB-SubCell"/>
</dbReference>
<dbReference type="EMBL" id="NEDP02002300">
    <property type="protein sequence ID" value="OWF51293.1"/>
    <property type="molecule type" value="Genomic_DNA"/>
</dbReference>
<dbReference type="PRINTS" id="PR01284">
    <property type="entry name" value="NUCLEARECPTR"/>
</dbReference>
<keyword evidence="7 13" id="KW-0862">Zinc</keyword>
<feature type="compositionally biased region" description="Low complexity" evidence="14">
    <location>
        <begin position="292"/>
        <end position="305"/>
    </location>
</feature>
<keyword evidence="4" id="KW-0963">Cytoplasm</keyword>